<evidence type="ECO:0000256" key="3">
    <source>
        <dbReference type="ARBA" id="ARBA00022630"/>
    </source>
</evidence>
<dbReference type="PRINTS" id="PR00368">
    <property type="entry name" value="FADPNR"/>
</dbReference>
<evidence type="ECO:0000259" key="10">
    <source>
        <dbReference type="Pfam" id="PF07992"/>
    </source>
</evidence>
<dbReference type="Proteomes" id="UP000012040">
    <property type="component" value="Chromosome"/>
</dbReference>
<evidence type="ECO:0000313" key="12">
    <source>
        <dbReference type="EMBL" id="AGH95992.1"/>
    </source>
</evidence>
<evidence type="ECO:0000256" key="8">
    <source>
        <dbReference type="ARBA" id="ARBA00047599"/>
    </source>
</evidence>
<dbReference type="PRINTS" id="PR00411">
    <property type="entry name" value="PNDRDTASEI"/>
</dbReference>
<keyword evidence="9" id="KW-0812">Transmembrane</keyword>
<proteinExistence type="inferred from homology"/>
<evidence type="ECO:0000256" key="5">
    <source>
        <dbReference type="ARBA" id="ARBA00022946"/>
    </source>
</evidence>
<dbReference type="KEGG" id="bex:A11Q_1776"/>
<keyword evidence="13" id="KW-1185">Reference proteome</keyword>
<organism evidence="12 13">
    <name type="scientific">Pseudobdellovibrio exovorus JSS</name>
    <dbReference type="NCBI Taxonomy" id="1184267"/>
    <lineage>
        <taxon>Bacteria</taxon>
        <taxon>Pseudomonadati</taxon>
        <taxon>Bdellovibrionota</taxon>
        <taxon>Bdellovibrionia</taxon>
        <taxon>Bdellovibrionales</taxon>
        <taxon>Pseudobdellovibrionaceae</taxon>
        <taxon>Pseudobdellovibrio</taxon>
    </lineage>
</organism>
<keyword evidence="5" id="KW-0809">Transit peptide</keyword>
<dbReference type="OrthoDB" id="5288145at2"/>
<evidence type="ECO:0000256" key="6">
    <source>
        <dbReference type="ARBA" id="ARBA00023002"/>
    </source>
</evidence>
<reference evidence="12 13" key="1">
    <citation type="journal article" date="2013" name="ISME J.">
        <title>By their genes ye shall know them: genomic signatures of predatory bacteria.</title>
        <authorList>
            <person name="Pasternak Z."/>
            <person name="Pietrokovski S."/>
            <person name="Rotem O."/>
            <person name="Gophna U."/>
            <person name="Lurie-Weinberger M.N."/>
            <person name="Jurkevitch E."/>
        </authorList>
    </citation>
    <scope>NUCLEOTIDE SEQUENCE [LARGE SCALE GENOMIC DNA]</scope>
    <source>
        <strain evidence="12 13">JSS</strain>
    </source>
</reference>
<evidence type="ECO:0000256" key="9">
    <source>
        <dbReference type="SAM" id="Phobius"/>
    </source>
</evidence>
<name>M4V9D8_9BACT</name>
<keyword evidence="9" id="KW-0472">Membrane</keyword>
<feature type="domain" description="FAD/NAD(P)-binding" evidence="10">
    <location>
        <begin position="4"/>
        <end position="321"/>
    </location>
</feature>
<dbReference type="Gene3D" id="3.50.50.100">
    <property type="match status" value="1"/>
</dbReference>
<dbReference type="PANTHER" id="PTHR43706:SF47">
    <property type="entry name" value="EXTERNAL NADH-UBIQUINONE OXIDOREDUCTASE 1, MITOCHONDRIAL-RELATED"/>
    <property type="match status" value="1"/>
</dbReference>
<accession>M4V9D8</accession>
<dbReference type="eggNOG" id="COG1252">
    <property type="taxonomic scope" value="Bacteria"/>
</dbReference>
<dbReference type="RefSeq" id="WP_015470482.1">
    <property type="nucleotide sequence ID" value="NC_020813.1"/>
</dbReference>
<dbReference type="InterPro" id="IPR045024">
    <property type="entry name" value="NDH-2"/>
</dbReference>
<dbReference type="EMBL" id="CP003537">
    <property type="protein sequence ID" value="AGH95992.1"/>
    <property type="molecule type" value="Genomic_DNA"/>
</dbReference>
<dbReference type="SUPFAM" id="SSF51905">
    <property type="entry name" value="FAD/NAD(P)-binding domain"/>
    <property type="match status" value="1"/>
</dbReference>
<dbReference type="PANTHER" id="PTHR43706">
    <property type="entry name" value="NADH DEHYDROGENASE"/>
    <property type="match status" value="1"/>
</dbReference>
<keyword evidence="6" id="KW-0560">Oxidoreductase</keyword>
<evidence type="ECO:0000259" key="11">
    <source>
        <dbReference type="Pfam" id="PF22366"/>
    </source>
</evidence>
<feature type="domain" description="External alternative NADH-ubiquinone oxidoreductase-like C-terminal" evidence="11">
    <location>
        <begin position="345"/>
        <end position="400"/>
    </location>
</feature>
<evidence type="ECO:0000256" key="7">
    <source>
        <dbReference type="ARBA" id="ARBA00023027"/>
    </source>
</evidence>
<gene>
    <name evidence="12" type="ORF">A11Q_1776</name>
</gene>
<sequence>MKKSVVIVGAGFGGLKAARQLAKQKDVQITIIDRRNYHLFQPLLYQVATAGLSPADIATPIRSVFSGYSNVNVVYGNVQSIDKENKKVRTIDAEYPYDYLILACGAKHSYFGHNDWEENAPGLKTLEQATEIRRRILLSFELAEKEQDPDKRKTLLTFVIVGGGPTGVELAGSIAEISRYTLEKDFRSIDPSRTRVILIEAGPRVLAGFDESLSKKAARDLERLGVQIWTSTRVTEITSEGARLSEEFVKAKTVIWAAGVQPSSLSKALDAPLDRQGRVIINSSLTLENHPEIFVIGDQASFTQPDGSTLPGLAPVAMQQGTHAGRNIKRAIAGDAYTDFQYVDKGMMATIGRKKAIAQTTHLKFGGFMAWAAWLFVHIFYLIGFKNKFFVFFQWAWSYITFKRGARLILDKEWRSNQPPRASS</sequence>
<dbReference type="GO" id="GO:0050136">
    <property type="term" value="F:NADH dehydrogenase (quinone) (non-electrogenic) activity"/>
    <property type="evidence" value="ECO:0007669"/>
    <property type="project" value="UniProtKB-EC"/>
</dbReference>
<dbReference type="EC" id="1.6.5.9" evidence="2"/>
<protein>
    <recommendedName>
        <fullName evidence="2">NADH:ubiquinone reductase (non-electrogenic)</fullName>
        <ecNumber evidence="2">1.6.5.9</ecNumber>
    </recommendedName>
</protein>
<dbReference type="InterPro" id="IPR036188">
    <property type="entry name" value="FAD/NAD-bd_sf"/>
</dbReference>
<dbReference type="InterPro" id="IPR023753">
    <property type="entry name" value="FAD/NAD-binding_dom"/>
</dbReference>
<feature type="transmembrane region" description="Helical" evidence="9">
    <location>
        <begin position="365"/>
        <end position="385"/>
    </location>
</feature>
<keyword evidence="7" id="KW-0520">NAD</keyword>
<evidence type="ECO:0000256" key="1">
    <source>
        <dbReference type="ARBA" id="ARBA00005272"/>
    </source>
</evidence>
<keyword evidence="3" id="KW-0285">Flavoprotein</keyword>
<dbReference type="Pfam" id="PF22366">
    <property type="entry name" value="NDH2_C"/>
    <property type="match status" value="1"/>
</dbReference>
<dbReference type="Pfam" id="PF07992">
    <property type="entry name" value="Pyr_redox_2"/>
    <property type="match status" value="1"/>
</dbReference>
<dbReference type="PATRIC" id="fig|1184267.3.peg.1797"/>
<dbReference type="STRING" id="1184267.A11Q_1776"/>
<evidence type="ECO:0000313" key="13">
    <source>
        <dbReference type="Proteomes" id="UP000012040"/>
    </source>
</evidence>
<dbReference type="HOGENOM" id="CLU_021377_7_1_7"/>
<comment type="catalytic activity">
    <reaction evidence="8">
        <text>a quinone + NADH + H(+) = a quinol + NAD(+)</text>
        <dbReference type="Rhea" id="RHEA:46160"/>
        <dbReference type="ChEBI" id="CHEBI:15378"/>
        <dbReference type="ChEBI" id="CHEBI:24646"/>
        <dbReference type="ChEBI" id="CHEBI:57540"/>
        <dbReference type="ChEBI" id="CHEBI:57945"/>
        <dbReference type="ChEBI" id="CHEBI:132124"/>
        <dbReference type="EC" id="1.6.5.9"/>
    </reaction>
</comment>
<evidence type="ECO:0000256" key="4">
    <source>
        <dbReference type="ARBA" id="ARBA00022827"/>
    </source>
</evidence>
<keyword evidence="4" id="KW-0274">FAD</keyword>
<dbReference type="AlphaFoldDB" id="M4V9D8"/>
<evidence type="ECO:0000256" key="2">
    <source>
        <dbReference type="ARBA" id="ARBA00012637"/>
    </source>
</evidence>
<comment type="similarity">
    <text evidence="1">Belongs to the NADH dehydrogenase family.</text>
</comment>
<dbReference type="InterPro" id="IPR054585">
    <property type="entry name" value="NDH2-like_C"/>
</dbReference>
<keyword evidence="9" id="KW-1133">Transmembrane helix</keyword>